<dbReference type="AlphaFoldDB" id="A0A6G0W827"/>
<dbReference type="VEuPathDB" id="FungiDB:AeMF1_015634"/>
<dbReference type="Gene3D" id="3.30.40.10">
    <property type="entry name" value="Zinc/RING finger domain, C3HC4 (zinc finger)"/>
    <property type="match status" value="1"/>
</dbReference>
<dbReference type="InterPro" id="IPR000306">
    <property type="entry name" value="Znf_FYVE"/>
</dbReference>
<dbReference type="PANTHER" id="PTHR13510">
    <property type="entry name" value="FYVE-FINGER-CONTAINING RAB5 EFFECTOR PROTEIN RABENOSYN-5-RELATED"/>
    <property type="match status" value="1"/>
</dbReference>
<dbReference type="InterPro" id="IPR002913">
    <property type="entry name" value="START_lipid-bd_dom"/>
</dbReference>
<dbReference type="InterPro" id="IPR017455">
    <property type="entry name" value="Znf_FYVE-rel"/>
</dbReference>
<dbReference type="InterPro" id="IPR023393">
    <property type="entry name" value="START-like_dom_sf"/>
</dbReference>
<dbReference type="InterPro" id="IPR011011">
    <property type="entry name" value="Znf_FYVE_PHD"/>
</dbReference>
<dbReference type="Proteomes" id="UP000481153">
    <property type="component" value="Unassembled WGS sequence"/>
</dbReference>
<dbReference type="Pfam" id="PF01363">
    <property type="entry name" value="FYVE"/>
    <property type="match status" value="1"/>
</dbReference>
<organism evidence="7 8">
    <name type="scientific">Aphanomyces euteiches</name>
    <dbReference type="NCBI Taxonomy" id="100861"/>
    <lineage>
        <taxon>Eukaryota</taxon>
        <taxon>Sar</taxon>
        <taxon>Stramenopiles</taxon>
        <taxon>Oomycota</taxon>
        <taxon>Saprolegniomycetes</taxon>
        <taxon>Saprolegniales</taxon>
        <taxon>Verrucalvaceae</taxon>
        <taxon>Aphanomyces</taxon>
    </lineage>
</organism>
<evidence type="ECO:0000256" key="2">
    <source>
        <dbReference type="ARBA" id="ARBA00022771"/>
    </source>
</evidence>
<evidence type="ECO:0000259" key="5">
    <source>
        <dbReference type="PROSITE" id="PS50178"/>
    </source>
</evidence>
<dbReference type="InterPro" id="IPR013083">
    <property type="entry name" value="Znf_RING/FYVE/PHD"/>
</dbReference>
<dbReference type="PROSITE" id="PS50848">
    <property type="entry name" value="START"/>
    <property type="match status" value="1"/>
</dbReference>
<dbReference type="PROSITE" id="PS50178">
    <property type="entry name" value="ZF_FYVE"/>
    <property type="match status" value="1"/>
</dbReference>
<reference evidence="7 8" key="1">
    <citation type="submission" date="2019-07" db="EMBL/GenBank/DDBJ databases">
        <title>Genomics analysis of Aphanomyces spp. identifies a new class of oomycete effector associated with host adaptation.</title>
        <authorList>
            <person name="Gaulin E."/>
        </authorList>
    </citation>
    <scope>NUCLEOTIDE SEQUENCE [LARGE SCALE GENOMIC DNA]</scope>
    <source>
        <strain evidence="7 8">ATCC 201684</strain>
    </source>
</reference>
<keyword evidence="2 4" id="KW-0863">Zinc-finger</keyword>
<gene>
    <name evidence="7" type="ORF">Ae201684_018504</name>
</gene>
<proteinExistence type="predicted"/>
<protein>
    <recommendedName>
        <fullName evidence="9">FYVE-type domain-containing protein</fullName>
    </recommendedName>
</protein>
<feature type="domain" description="FYVE-type" evidence="5">
    <location>
        <begin position="268"/>
        <end position="327"/>
    </location>
</feature>
<name>A0A6G0W827_9STRA</name>
<comment type="caution">
    <text evidence="7">The sequence shown here is derived from an EMBL/GenBank/DDBJ whole genome shotgun (WGS) entry which is preliminary data.</text>
</comment>
<keyword evidence="8" id="KW-1185">Reference proteome</keyword>
<feature type="domain" description="START" evidence="6">
    <location>
        <begin position="147"/>
        <end position="224"/>
    </location>
</feature>
<dbReference type="GO" id="GO:0008270">
    <property type="term" value="F:zinc ion binding"/>
    <property type="evidence" value="ECO:0007669"/>
    <property type="project" value="UniProtKB-KW"/>
</dbReference>
<dbReference type="GO" id="GO:0008289">
    <property type="term" value="F:lipid binding"/>
    <property type="evidence" value="ECO:0007669"/>
    <property type="project" value="InterPro"/>
</dbReference>
<dbReference type="SUPFAM" id="SSF55961">
    <property type="entry name" value="Bet v1-like"/>
    <property type="match status" value="1"/>
</dbReference>
<dbReference type="Gene3D" id="3.30.530.20">
    <property type="match status" value="1"/>
</dbReference>
<sequence length="437" mass="49857">MPPAKVPLRPDFFQCPPLSREAIQRYADLGRQSAKTLIQKAKLRDGAIDWKMHKDESELKIYKEESCTEIEGPPRYCGVMQVVGELDEFMDLFRYDTTEQARESYRRFVGPFVDTMVLYTVHHRNPFRPNDSTRIKWCLAKSPMEGLVPRRDFVILESDLEFKVDGKRAWVRSYRSVELSSVPDLRKELNCVRGEMTDMGFVVVESDRNGYLDMTYVADMEVNGMAQFLAIDSALKWWLRYMTCIDHVMRENRLSRTPFLTYSQLCPLDGRSMCSLCRQKLSSRRKKVNCFKCGEVFCRNCSPLWNVKLEGLDVPMRACLPCSLNSSDLSSWTQNSSISTIGPPPLPPAVPAAVPAAAVPTAIPAGIHAALHTQTSDWALLESHEDDSTVDDDDIFFLHTPTHTEVARYHPVNPIILDLPAMQEEEPDELNTYKMSI</sequence>
<dbReference type="SUPFAM" id="SSF57903">
    <property type="entry name" value="FYVE/PHD zinc finger"/>
    <property type="match status" value="1"/>
</dbReference>
<evidence type="ECO:0000256" key="4">
    <source>
        <dbReference type="PROSITE-ProRule" id="PRU00091"/>
    </source>
</evidence>
<keyword evidence="3" id="KW-0862">Zinc</keyword>
<accession>A0A6G0W827</accession>
<evidence type="ECO:0000313" key="7">
    <source>
        <dbReference type="EMBL" id="KAF0722338.1"/>
    </source>
</evidence>
<evidence type="ECO:0008006" key="9">
    <source>
        <dbReference type="Google" id="ProtNLM"/>
    </source>
</evidence>
<dbReference type="EMBL" id="VJMJ01000338">
    <property type="protein sequence ID" value="KAF0722338.1"/>
    <property type="molecule type" value="Genomic_DNA"/>
</dbReference>
<dbReference type="CDD" id="cd00065">
    <property type="entry name" value="FYVE_like_SF"/>
    <property type="match status" value="1"/>
</dbReference>
<dbReference type="InterPro" id="IPR052727">
    <property type="entry name" value="Rab4/Rab5_effector"/>
</dbReference>
<evidence type="ECO:0000256" key="3">
    <source>
        <dbReference type="ARBA" id="ARBA00022833"/>
    </source>
</evidence>
<keyword evidence="1" id="KW-0479">Metal-binding</keyword>
<evidence type="ECO:0000313" key="8">
    <source>
        <dbReference type="Proteomes" id="UP000481153"/>
    </source>
</evidence>
<evidence type="ECO:0000256" key="1">
    <source>
        <dbReference type="ARBA" id="ARBA00022723"/>
    </source>
</evidence>
<dbReference type="PANTHER" id="PTHR13510:SF44">
    <property type="entry name" value="RABENOSYN-5"/>
    <property type="match status" value="1"/>
</dbReference>
<dbReference type="SMART" id="SM00064">
    <property type="entry name" value="FYVE"/>
    <property type="match status" value="1"/>
</dbReference>
<evidence type="ECO:0000259" key="6">
    <source>
        <dbReference type="PROSITE" id="PS50848"/>
    </source>
</evidence>